<reference evidence="1" key="1">
    <citation type="journal article" date="2020" name="mSystems">
        <title>Genome- and Community-Level Interaction Insights into Carbon Utilization and Element Cycling Functions of Hydrothermarchaeota in Hydrothermal Sediment.</title>
        <authorList>
            <person name="Zhou Z."/>
            <person name="Liu Y."/>
            <person name="Xu W."/>
            <person name="Pan J."/>
            <person name="Luo Z.H."/>
            <person name="Li M."/>
        </authorList>
    </citation>
    <scope>NUCLEOTIDE SEQUENCE [LARGE SCALE GENOMIC DNA]</scope>
    <source>
        <strain evidence="1">HyVt-19</strain>
    </source>
</reference>
<name>A0A7C1B0R9_9BACT</name>
<protein>
    <submittedName>
        <fullName evidence="1">Transcriptional regulator</fullName>
    </submittedName>
</protein>
<comment type="caution">
    <text evidence="1">The sequence shown here is derived from an EMBL/GenBank/DDBJ whole genome shotgun (WGS) entry which is preliminary data.</text>
</comment>
<dbReference type="EMBL" id="DQZW01000211">
    <property type="protein sequence ID" value="HDL90140.1"/>
    <property type="molecule type" value="Genomic_DNA"/>
</dbReference>
<accession>A0A7C1B0R9</accession>
<dbReference type="AlphaFoldDB" id="A0A7C1B0R9"/>
<organism evidence="1">
    <name type="scientific">Thermodesulforhabdus norvegica</name>
    <dbReference type="NCBI Taxonomy" id="39841"/>
    <lineage>
        <taxon>Bacteria</taxon>
        <taxon>Pseudomonadati</taxon>
        <taxon>Thermodesulfobacteriota</taxon>
        <taxon>Syntrophobacteria</taxon>
        <taxon>Syntrophobacterales</taxon>
        <taxon>Thermodesulforhabdaceae</taxon>
        <taxon>Thermodesulforhabdus</taxon>
    </lineage>
</organism>
<dbReference type="Proteomes" id="UP000886355">
    <property type="component" value="Unassembled WGS sequence"/>
</dbReference>
<evidence type="ECO:0000313" key="1">
    <source>
        <dbReference type="EMBL" id="HDL90140.1"/>
    </source>
</evidence>
<proteinExistence type="predicted"/>
<sequence>MTEADIVLTPLPQADGIVKNRPALLLRQLPPFGDSDFPTSGLVADSVIRLGFLAVLPRQRILGSIGKIAAERHARLLRNLGEHLMANLKEAPNQAIDADTQ</sequence>
<gene>
    <name evidence="1" type="ORF">ENG14_04485</name>
</gene>